<organism evidence="3 4">
    <name type="scientific">Mycolicibacterium hodleri</name>
    <dbReference type="NCBI Taxonomy" id="49897"/>
    <lineage>
        <taxon>Bacteria</taxon>
        <taxon>Bacillati</taxon>
        <taxon>Actinomycetota</taxon>
        <taxon>Actinomycetes</taxon>
        <taxon>Mycobacteriales</taxon>
        <taxon>Mycobacteriaceae</taxon>
        <taxon>Mycolicibacterium</taxon>
    </lineage>
</organism>
<sequence length="139" mass="15472">MADTPDTSFNSAIIEEFRANDGKVGGQFQGANLLLLHTTRAKFGAQRVNPVMYFRIDDKLAVFGSYAGADVDPAWAHNLCANPREHIEIGTDAYDEQAREMPPVERDAASRRIVETAPGFGDYEQKTDRVIPVFELQKI</sequence>
<dbReference type="PANTHER" id="PTHR39428">
    <property type="entry name" value="F420H(2)-DEPENDENT QUINONE REDUCTASE RV1261C"/>
    <property type="match status" value="1"/>
</dbReference>
<gene>
    <name evidence="3" type="ORF">EAH80_30165</name>
</gene>
<dbReference type="NCBIfam" id="TIGR00026">
    <property type="entry name" value="hi_GC_TIGR00026"/>
    <property type="match status" value="1"/>
</dbReference>
<dbReference type="RefSeq" id="WP_140699949.1">
    <property type="nucleotide sequence ID" value="NZ_RCZG01000026.1"/>
</dbReference>
<dbReference type="Gene3D" id="2.30.110.10">
    <property type="entry name" value="Electron Transport, Fmn-binding Protein, Chain A"/>
    <property type="match status" value="1"/>
</dbReference>
<dbReference type="OrthoDB" id="8225825at2"/>
<evidence type="ECO:0000313" key="3">
    <source>
        <dbReference type="EMBL" id="TPG25600.1"/>
    </source>
</evidence>
<dbReference type="GO" id="GO:0016491">
    <property type="term" value="F:oxidoreductase activity"/>
    <property type="evidence" value="ECO:0007669"/>
    <property type="project" value="InterPro"/>
</dbReference>
<dbReference type="Pfam" id="PF04075">
    <property type="entry name" value="F420H2_quin_red"/>
    <property type="match status" value="1"/>
</dbReference>
<dbReference type="EMBL" id="RCZG01000026">
    <property type="protein sequence ID" value="TPG25600.1"/>
    <property type="molecule type" value="Genomic_DNA"/>
</dbReference>
<keyword evidence="4" id="KW-1185">Reference proteome</keyword>
<dbReference type="AlphaFoldDB" id="A0A502DLR4"/>
<evidence type="ECO:0000256" key="2">
    <source>
        <dbReference type="ARBA" id="ARBA00049106"/>
    </source>
</evidence>
<dbReference type="InterPro" id="IPR004378">
    <property type="entry name" value="F420H2_quin_Rdtase"/>
</dbReference>
<dbReference type="InterPro" id="IPR012349">
    <property type="entry name" value="Split_barrel_FMN-bd"/>
</dbReference>
<evidence type="ECO:0000313" key="4">
    <source>
        <dbReference type="Proteomes" id="UP000320095"/>
    </source>
</evidence>
<comment type="catalytic activity">
    <reaction evidence="2">
        <text>oxidized coenzyme F420-(gamma-L-Glu)(n) + a quinol + H(+) = reduced coenzyme F420-(gamma-L-Glu)(n) + a quinone</text>
        <dbReference type="Rhea" id="RHEA:39663"/>
        <dbReference type="Rhea" id="RHEA-COMP:12939"/>
        <dbReference type="Rhea" id="RHEA-COMP:14378"/>
        <dbReference type="ChEBI" id="CHEBI:15378"/>
        <dbReference type="ChEBI" id="CHEBI:24646"/>
        <dbReference type="ChEBI" id="CHEBI:132124"/>
        <dbReference type="ChEBI" id="CHEBI:133980"/>
        <dbReference type="ChEBI" id="CHEBI:139511"/>
    </reaction>
</comment>
<dbReference type="GO" id="GO:0070967">
    <property type="term" value="F:coenzyme F420 binding"/>
    <property type="evidence" value="ECO:0007669"/>
    <property type="project" value="TreeGrafter"/>
</dbReference>
<accession>A0A502DLR4</accession>
<comment type="similarity">
    <text evidence="1">Belongs to the F420H(2)-dependent quinone reductase family.</text>
</comment>
<evidence type="ECO:0000256" key="1">
    <source>
        <dbReference type="ARBA" id="ARBA00008710"/>
    </source>
</evidence>
<dbReference type="Proteomes" id="UP000320095">
    <property type="component" value="Unassembled WGS sequence"/>
</dbReference>
<dbReference type="GO" id="GO:0005886">
    <property type="term" value="C:plasma membrane"/>
    <property type="evidence" value="ECO:0007669"/>
    <property type="project" value="TreeGrafter"/>
</dbReference>
<name>A0A502DLR4_9MYCO</name>
<proteinExistence type="inferred from homology"/>
<reference evidence="3 4" key="1">
    <citation type="journal article" date="2019" name="Environ. Microbiol.">
        <title>Species interactions and distinct microbial communities in high Arctic permafrost affected cryosols are associated with the CH4 and CO2 gas fluxes.</title>
        <authorList>
            <person name="Altshuler I."/>
            <person name="Hamel J."/>
            <person name="Turney S."/>
            <person name="Magnuson E."/>
            <person name="Levesque R."/>
            <person name="Greer C."/>
            <person name="Whyte L.G."/>
        </authorList>
    </citation>
    <scope>NUCLEOTIDE SEQUENCE [LARGE SCALE GENOMIC DNA]</scope>
    <source>
        <strain evidence="3 4">S5.20</strain>
    </source>
</reference>
<protein>
    <submittedName>
        <fullName evidence="3">Nitroreductase family deazaflavin-dependent oxidoreductase</fullName>
    </submittedName>
</protein>
<dbReference type="PANTHER" id="PTHR39428:SF1">
    <property type="entry name" value="F420H(2)-DEPENDENT QUINONE REDUCTASE RV1261C"/>
    <property type="match status" value="1"/>
</dbReference>
<comment type="caution">
    <text evidence="3">The sequence shown here is derived from an EMBL/GenBank/DDBJ whole genome shotgun (WGS) entry which is preliminary data.</text>
</comment>